<proteinExistence type="predicted"/>
<dbReference type="RefSeq" id="WP_061168872.1">
    <property type="nucleotide sequence ID" value="NZ_FCOA02000011.1"/>
</dbReference>
<accession>A0A158BHR8</accession>
<organism evidence="1 2">
    <name type="scientific">Caballeronia hypogeia</name>
    <dbReference type="NCBI Taxonomy" id="1777140"/>
    <lineage>
        <taxon>Bacteria</taxon>
        <taxon>Pseudomonadati</taxon>
        <taxon>Pseudomonadota</taxon>
        <taxon>Betaproteobacteria</taxon>
        <taxon>Burkholderiales</taxon>
        <taxon>Burkholderiaceae</taxon>
        <taxon>Caballeronia</taxon>
    </lineage>
</organism>
<comment type="caution">
    <text evidence="1">The sequence shown here is derived from an EMBL/GenBank/DDBJ whole genome shotgun (WGS) entry which is preliminary data.</text>
</comment>
<evidence type="ECO:0000313" key="2">
    <source>
        <dbReference type="Proteomes" id="UP000054851"/>
    </source>
</evidence>
<dbReference type="EMBL" id="FCOA02000011">
    <property type="protein sequence ID" value="SAK69624.1"/>
    <property type="molecule type" value="Genomic_DNA"/>
</dbReference>
<dbReference type="AlphaFoldDB" id="A0A158BHR8"/>
<dbReference type="Proteomes" id="UP000054851">
    <property type="component" value="Unassembled WGS sequence"/>
</dbReference>
<name>A0A158BHR8_9BURK</name>
<dbReference type="STRING" id="1777140.AWB79_03719"/>
<evidence type="ECO:0000313" key="1">
    <source>
        <dbReference type="EMBL" id="SAK69624.1"/>
    </source>
</evidence>
<dbReference type="OrthoDB" id="9132558at2"/>
<keyword evidence="2" id="KW-1185">Reference proteome</keyword>
<sequence length="97" mass="10469">MYIFSVEEAQKDLPKVLALVAQGKEVAIGGEHPAVLNRVRGVGNLSEGDPESCGSIVIAYVDENVLEDEAVKPLPDDIIEEFYKPLFDEAGNALVGR</sequence>
<gene>
    <name evidence="1" type="ORF">AWB79_03719</name>
</gene>
<reference evidence="1" key="1">
    <citation type="submission" date="2016-01" db="EMBL/GenBank/DDBJ databases">
        <authorList>
            <person name="Peeters C."/>
        </authorList>
    </citation>
    <scope>NUCLEOTIDE SEQUENCE</scope>
    <source>
        <strain evidence="1">LMG 29322</strain>
    </source>
</reference>
<protein>
    <submittedName>
        <fullName evidence="1">Uncharacterized protein</fullName>
    </submittedName>
</protein>